<dbReference type="Proteomes" id="UP000486602">
    <property type="component" value="Unassembled WGS sequence"/>
</dbReference>
<dbReference type="SUPFAM" id="SSF141072">
    <property type="entry name" value="CalX-like"/>
    <property type="match status" value="3"/>
</dbReference>
<keyword evidence="1 3" id="KW-0732">Signal</keyword>
<dbReference type="EMBL" id="JAAGVY010000015">
    <property type="protein sequence ID" value="NEN23776.1"/>
    <property type="molecule type" value="Genomic_DNA"/>
</dbReference>
<comment type="caution">
    <text evidence="6">The sequence shown here is derived from an EMBL/GenBank/DDBJ whole genome shotgun (WGS) entry which is preliminary data.</text>
</comment>
<reference evidence="6 7" key="1">
    <citation type="submission" date="2020-02" db="EMBL/GenBank/DDBJ databases">
        <title>Out from the shadows clarifying the taxonomy of the family Cryomorphaceae and related taxa by utilizing the GTDB taxonomic framework.</title>
        <authorList>
            <person name="Bowman J.P."/>
        </authorList>
    </citation>
    <scope>NUCLEOTIDE SEQUENCE [LARGE SCALE GENOMIC DNA]</scope>
    <source>
        <strain evidence="6 7">QSSC 1-22</strain>
    </source>
</reference>
<dbReference type="InterPro" id="IPR058515">
    <property type="entry name" value="DUF8202"/>
</dbReference>
<dbReference type="RefSeq" id="WP_163285170.1">
    <property type="nucleotide sequence ID" value="NZ_JAAGVY010000015.1"/>
</dbReference>
<evidence type="ECO:0000256" key="3">
    <source>
        <dbReference type="SAM" id="SignalP"/>
    </source>
</evidence>
<dbReference type="InterPro" id="IPR038081">
    <property type="entry name" value="CalX-like_sf"/>
</dbReference>
<evidence type="ECO:0000313" key="7">
    <source>
        <dbReference type="Proteomes" id="UP000486602"/>
    </source>
</evidence>
<gene>
    <name evidence="6" type="ORF">G3O08_09710</name>
</gene>
<feature type="signal peptide" evidence="3">
    <location>
        <begin position="1"/>
        <end position="19"/>
    </location>
</feature>
<proteinExistence type="predicted"/>
<feature type="domain" description="Secretion system C-terminal sorting" evidence="4">
    <location>
        <begin position="1460"/>
        <end position="1536"/>
    </location>
</feature>
<organism evidence="6 7">
    <name type="scientific">Cryomorpha ignava</name>
    <dbReference type="NCBI Taxonomy" id="101383"/>
    <lineage>
        <taxon>Bacteria</taxon>
        <taxon>Pseudomonadati</taxon>
        <taxon>Bacteroidota</taxon>
        <taxon>Flavobacteriia</taxon>
        <taxon>Flavobacteriales</taxon>
        <taxon>Cryomorphaceae</taxon>
        <taxon>Cryomorpha</taxon>
    </lineage>
</organism>
<name>A0A7K3WQE6_9FLAO</name>
<protein>
    <submittedName>
        <fullName evidence="6">T9SS type A sorting domain-containing protein</fullName>
    </submittedName>
</protein>
<feature type="chain" id="PRO_5029455466" evidence="3">
    <location>
        <begin position="20"/>
        <end position="1538"/>
    </location>
</feature>
<dbReference type="Gene3D" id="2.60.40.2030">
    <property type="match status" value="3"/>
</dbReference>
<evidence type="ECO:0000259" key="5">
    <source>
        <dbReference type="Pfam" id="PF26628"/>
    </source>
</evidence>
<dbReference type="Pfam" id="PF18962">
    <property type="entry name" value="Por_Secre_tail"/>
    <property type="match status" value="1"/>
</dbReference>
<dbReference type="InterPro" id="IPR026444">
    <property type="entry name" value="Secre_tail"/>
</dbReference>
<feature type="region of interest" description="Disordered" evidence="2">
    <location>
        <begin position="638"/>
        <end position="663"/>
    </location>
</feature>
<dbReference type="NCBIfam" id="TIGR04183">
    <property type="entry name" value="Por_Secre_tail"/>
    <property type="match status" value="1"/>
</dbReference>
<accession>A0A7K3WQE6</accession>
<feature type="domain" description="DUF8202" evidence="5">
    <location>
        <begin position="325"/>
        <end position="445"/>
    </location>
</feature>
<evidence type="ECO:0000256" key="2">
    <source>
        <dbReference type="SAM" id="MobiDB-lite"/>
    </source>
</evidence>
<evidence type="ECO:0000259" key="4">
    <source>
        <dbReference type="Pfam" id="PF18962"/>
    </source>
</evidence>
<sequence length="1538" mass="168790">MKINLLFISLFIFPISLFAQKGPGGVSVETPSQSTCRIWLDASTLTSLADGDDLVDWPDVSLSNVNDKATPLNSSLPPYFRDDAANTINGFPVVVFDDGRFLLMQSTTDLNLATITFTKTVFFAFRTSTDVTSKQVLYEEGGCWRGFNVHIQNGNIHVGAYDLNQSGVNNNGTQTDGDGTPQWGYTYVKTPVQANSTYILSAQFYAQNQGVVNANANYFIKGWLNGLEFDNMELNDGDLTVNGNNGIGSLHFHPNPIGLGAVNDDFVDQTGIFCSNTGSFTFQGRLAEFCYYNDLLSETERIITENYLGSKYFANLINNDKYIHQALYGNDVIGIGQQTNQVGNRHNLSQGRNPFLISENATTANSNHYFLTGHNGGNMVLTGADVPGNSVNIQRLQRTWRVDKTANFGTVKYKVKSTDLPPAPAGFTKLVMLIDSTNANFPNFSLASTVVKEIRLISGVNHEIEFDFQDDSFYTLAWLKPEVEFTFSESSALEADPLPNATTTFSVGVQLNYEPLSATGNTIDYIFVDAGQTAEPADYSYDATDQADGLTILPSQRFATLDFKIVNDDDADDQSTEQFLIILQNGANTTSGLSVGFRDTLVVSILDDDPPPNGSFVSSSGNVSEGAGFYYVKVQRTGDPSDMSSTSSKIRVRRKASPNQGTASYNSDFTLNSADGWKGSIANRVDTVFFPAALVSSQIDSIRVEILDDDINENDETVNLVLEGALDIAIDPSATTNFTLNIIENDPLPQVNFFTNNQTGYESVGDPVIFVELDRPSARDVTVFYTIDVGASTATYDNDYTASTTGSILFQPGDTLKYPTPFNVDNGDVVGEPDETVIFNLTGGINVANGAVSQHTYTILDYSPFEWKGAAGVGKNSDNIVWIDANRMGPLGIKTAINNFSPRDIEINRKGGDNNRAELIANGINGRQSMAFDGIDNSTNADCYQIDDDSFTNLAGYMEKKSFYFVIKPTSVPMGTAGVNSTPSASNCRLLYEQGGGIRGLSIYLYNERVYLHAWNDNNDGPESPWGYDNGASGGNANKVASAVWARSTQNIVANQEYIISCHYNNKSDEPLMVYVNGRKGEMNTNIVNPNDVGRLYGHSGDIGLGAPTNQGRVHYTVNQPGERRCPYEGLLSEFIMYHEPQLTEARRIIIENYLSAKYNIPLYVSDTRQIFDLAFADNLADPSNDFNNEVAGIGRIISAADTAYHGDAQGTAILRIKDPVFTQNTAFLTWGHNGDELINTWPYSYGNASLPSGIQERSGKVWKMFESPNGSVTSADVFINFSASANAPDFNLDNSLLKLLVHSNSDPQNFSNASVYDVSEIRSGNIALFSAVNMSNGMYFALGNTSPISISPLPVELLNFNARLETDYVDITWSTSTEINNDYFIIERADASLNWKELSTVDGAGNSNTTLSYLEKDREPLPGISYYRLKQVDYDGVYKYSDVVSVVNSEMESNEDVFLYPNPSSMGSVFVRIPYAYSRTSTNVSFYNLSGVKVWETKLRSDATLFELKYGDLPMGVYIVELKSDILYDAKKLVIKN</sequence>
<dbReference type="Pfam" id="PF26628">
    <property type="entry name" value="DUF8202"/>
    <property type="match status" value="2"/>
</dbReference>
<evidence type="ECO:0000313" key="6">
    <source>
        <dbReference type="EMBL" id="NEN23776.1"/>
    </source>
</evidence>
<feature type="domain" description="DUF8202" evidence="5">
    <location>
        <begin position="1151"/>
        <end position="1338"/>
    </location>
</feature>
<evidence type="ECO:0000256" key="1">
    <source>
        <dbReference type="ARBA" id="ARBA00022729"/>
    </source>
</evidence>
<keyword evidence="7" id="KW-1185">Reference proteome</keyword>